<feature type="signal peptide" evidence="2">
    <location>
        <begin position="1"/>
        <end position="23"/>
    </location>
</feature>
<keyword evidence="5" id="KW-1185">Reference proteome</keyword>
<dbReference type="Gene3D" id="2.60.120.430">
    <property type="entry name" value="Galactose-binding lectin"/>
    <property type="match status" value="1"/>
</dbReference>
<protein>
    <recommendedName>
        <fullName evidence="3">Malectin-like domain-containing protein</fullName>
    </recommendedName>
</protein>
<feature type="chain" id="PRO_5044779132" description="Malectin-like domain-containing protein" evidence="2">
    <location>
        <begin position="24"/>
        <end position="179"/>
    </location>
</feature>
<evidence type="ECO:0000313" key="4">
    <source>
        <dbReference type="EMBL" id="KAL3696112.1"/>
    </source>
</evidence>
<evidence type="ECO:0000313" key="5">
    <source>
        <dbReference type="Proteomes" id="UP001633002"/>
    </source>
</evidence>
<accession>A0ABD3I003</accession>
<name>A0ABD3I003_9MARC</name>
<evidence type="ECO:0000259" key="3">
    <source>
        <dbReference type="Pfam" id="PF12819"/>
    </source>
</evidence>
<keyword evidence="2" id="KW-0732">Signal</keyword>
<sequence>MAAGKLFFAGIFLCCELLQPGAAQTGFISIDCGSTVSYTDGLGIDWVGDEGYASNGANAVIDTKKANLGPDALTDRNKLQTLRYFPEPAGKFCYDIPVGTAGQYLIRMSFLAGNWSSDPANFSVSLGAAHWQDLTIDDPWTPTIKEANFVALQVNLPSCFQRGASGVPVREVDRDPPAQ</sequence>
<comment type="caution">
    <text evidence="4">The sequence shown here is derived from an EMBL/GenBank/DDBJ whole genome shotgun (WGS) entry which is preliminary data.</text>
</comment>
<dbReference type="PANTHER" id="PTHR45631">
    <property type="entry name" value="OS07G0107800 PROTEIN-RELATED"/>
    <property type="match status" value="1"/>
</dbReference>
<dbReference type="AlphaFoldDB" id="A0ABD3I003"/>
<evidence type="ECO:0000256" key="2">
    <source>
        <dbReference type="SAM" id="SignalP"/>
    </source>
</evidence>
<evidence type="ECO:0000256" key="1">
    <source>
        <dbReference type="ARBA" id="ARBA00004167"/>
    </source>
</evidence>
<dbReference type="Pfam" id="PF12819">
    <property type="entry name" value="Malectin_like"/>
    <property type="match status" value="1"/>
</dbReference>
<organism evidence="4 5">
    <name type="scientific">Riccia sorocarpa</name>
    <dbReference type="NCBI Taxonomy" id="122646"/>
    <lineage>
        <taxon>Eukaryota</taxon>
        <taxon>Viridiplantae</taxon>
        <taxon>Streptophyta</taxon>
        <taxon>Embryophyta</taxon>
        <taxon>Marchantiophyta</taxon>
        <taxon>Marchantiopsida</taxon>
        <taxon>Marchantiidae</taxon>
        <taxon>Marchantiales</taxon>
        <taxon>Ricciaceae</taxon>
        <taxon>Riccia</taxon>
    </lineage>
</organism>
<dbReference type="InterPro" id="IPR024788">
    <property type="entry name" value="Malectin-like_Carb-bd_dom"/>
</dbReference>
<comment type="subcellular location">
    <subcellularLocation>
        <location evidence="1">Membrane</location>
        <topology evidence="1">Single-pass membrane protein</topology>
    </subcellularLocation>
</comment>
<reference evidence="4 5" key="1">
    <citation type="submission" date="2024-09" db="EMBL/GenBank/DDBJ databases">
        <title>Chromosome-scale assembly of Riccia sorocarpa.</title>
        <authorList>
            <person name="Paukszto L."/>
        </authorList>
    </citation>
    <scope>NUCLEOTIDE SEQUENCE [LARGE SCALE GENOMIC DNA]</scope>
    <source>
        <strain evidence="4">LP-2024</strain>
        <tissue evidence="4">Aerial parts of the thallus</tissue>
    </source>
</reference>
<dbReference type="EMBL" id="JBJQOH010000002">
    <property type="protein sequence ID" value="KAL3696112.1"/>
    <property type="molecule type" value="Genomic_DNA"/>
</dbReference>
<dbReference type="Proteomes" id="UP001633002">
    <property type="component" value="Unassembled WGS sequence"/>
</dbReference>
<gene>
    <name evidence="4" type="ORF">R1sor_010188</name>
</gene>
<proteinExistence type="predicted"/>
<feature type="domain" description="Malectin-like" evidence="3">
    <location>
        <begin position="30"/>
        <end position="168"/>
    </location>
</feature>
<dbReference type="GO" id="GO:0016020">
    <property type="term" value="C:membrane"/>
    <property type="evidence" value="ECO:0007669"/>
    <property type="project" value="UniProtKB-SubCell"/>
</dbReference>